<evidence type="ECO:0000256" key="8">
    <source>
        <dbReference type="ARBA" id="ARBA00026081"/>
    </source>
</evidence>
<comment type="function">
    <text evidence="1">Part of the ABC transporter complex LptBFG involved in the translocation of lipopolysaccharide (LPS) from the inner membrane to the outer membrane.</text>
</comment>
<evidence type="ECO:0000256" key="1">
    <source>
        <dbReference type="ARBA" id="ARBA00002265"/>
    </source>
</evidence>
<dbReference type="InterPro" id="IPR030923">
    <property type="entry name" value="LptG"/>
</dbReference>
<evidence type="ECO:0000313" key="11">
    <source>
        <dbReference type="Proteomes" id="UP001239782"/>
    </source>
</evidence>
<gene>
    <name evidence="10" type="primary">lptG</name>
    <name evidence="10" type="ORF">Q9312_05790</name>
</gene>
<dbReference type="AlphaFoldDB" id="A0AA51RVW2"/>
<evidence type="ECO:0000256" key="4">
    <source>
        <dbReference type="ARBA" id="ARBA00022475"/>
    </source>
</evidence>
<keyword evidence="6 9" id="KW-1133">Transmembrane helix</keyword>
<evidence type="ECO:0000256" key="3">
    <source>
        <dbReference type="ARBA" id="ARBA00007725"/>
    </source>
</evidence>
<feature type="transmembrane region" description="Helical" evidence="9">
    <location>
        <begin position="99"/>
        <end position="120"/>
    </location>
</feature>
<evidence type="ECO:0000256" key="5">
    <source>
        <dbReference type="ARBA" id="ARBA00022692"/>
    </source>
</evidence>
<dbReference type="PANTHER" id="PTHR33529:SF2">
    <property type="entry name" value="LIPOPOLYSACCHARIDE EXPORT SYSTEM PERMEASE PROTEIN LPTG"/>
    <property type="match status" value="1"/>
</dbReference>
<proteinExistence type="inferred from homology"/>
<comment type="subcellular location">
    <subcellularLocation>
        <location evidence="2">Cell membrane</location>
        <topology evidence="2">Multi-pass membrane protein</topology>
    </subcellularLocation>
</comment>
<protein>
    <submittedName>
        <fullName evidence="10">LPS export ABC transporter permease LptG</fullName>
    </submittedName>
</protein>
<keyword evidence="5 9" id="KW-0812">Transmembrane</keyword>
<evidence type="ECO:0000256" key="2">
    <source>
        <dbReference type="ARBA" id="ARBA00004651"/>
    </source>
</evidence>
<dbReference type="RefSeq" id="WP_309203638.1">
    <property type="nucleotide sequence ID" value="NZ_CP133548.1"/>
</dbReference>
<evidence type="ECO:0000256" key="7">
    <source>
        <dbReference type="ARBA" id="ARBA00023136"/>
    </source>
</evidence>
<feature type="transmembrane region" description="Helical" evidence="9">
    <location>
        <begin position="305"/>
        <end position="322"/>
    </location>
</feature>
<organism evidence="10 11">
    <name type="scientific">Pleionea litopenaei</name>
    <dbReference type="NCBI Taxonomy" id="3070815"/>
    <lineage>
        <taxon>Bacteria</taxon>
        <taxon>Pseudomonadati</taxon>
        <taxon>Pseudomonadota</taxon>
        <taxon>Gammaproteobacteria</taxon>
        <taxon>Oceanospirillales</taxon>
        <taxon>Pleioneaceae</taxon>
        <taxon>Pleionea</taxon>
    </lineage>
</organism>
<dbReference type="KEGG" id="plei:Q9312_05790"/>
<sequence>MKLTILDRYIGRQVLLSVLFTLLVLVGLRTLFTLLDEASKIGEGHYQFVDALYYALLLVPSRIYEFFPMGVLIGGLSALGTLAQQNELTVMRAAGIKTLRIVGSAVKATVLLMIVVFVSGEWLAPQTSQLATSKRAAALSDNQLQQSQRGVWARSGSDFINIGSILRSDELRKLTILRFNEQAQLVQQISADKAHFSDGRWVLENVSIATPSDERVEFERTTTLSWQGELSPQHIQVLQIEPEMLNLQGLKEYQAYLDNNLLDSRRYQLEYWKKITQPFALIVMIVLASSFVFGPMRSVSMGARLMSGIVVGFGFHIVNNFFGPISLVYQLPPLFGALIPAVLFAGLAFWLLRRAS</sequence>
<dbReference type="NCBIfam" id="TIGR04408">
    <property type="entry name" value="LptG_lptG"/>
    <property type="match status" value="1"/>
</dbReference>
<dbReference type="GO" id="GO:0043190">
    <property type="term" value="C:ATP-binding cassette (ABC) transporter complex"/>
    <property type="evidence" value="ECO:0007669"/>
    <property type="project" value="InterPro"/>
</dbReference>
<dbReference type="Proteomes" id="UP001239782">
    <property type="component" value="Chromosome"/>
</dbReference>
<accession>A0AA51RVW2</accession>
<comment type="similarity">
    <text evidence="3">Belongs to the LptF/LptG family.</text>
</comment>
<dbReference type="GO" id="GO:0055085">
    <property type="term" value="P:transmembrane transport"/>
    <property type="evidence" value="ECO:0007669"/>
    <property type="project" value="InterPro"/>
</dbReference>
<feature type="transmembrane region" description="Helical" evidence="9">
    <location>
        <begin position="334"/>
        <end position="352"/>
    </location>
</feature>
<dbReference type="PANTHER" id="PTHR33529">
    <property type="entry name" value="SLR0882 PROTEIN-RELATED"/>
    <property type="match status" value="1"/>
</dbReference>
<keyword evidence="7 9" id="KW-0472">Membrane</keyword>
<evidence type="ECO:0000313" key="10">
    <source>
        <dbReference type="EMBL" id="WMS88424.1"/>
    </source>
</evidence>
<evidence type="ECO:0000256" key="9">
    <source>
        <dbReference type="SAM" id="Phobius"/>
    </source>
</evidence>
<reference evidence="10 11" key="1">
    <citation type="submission" date="2023-08" db="EMBL/GenBank/DDBJ databases">
        <title>Pleionea litopenaei sp. nov., isolated from stomach of juvenile Litopenaeus vannamei.</title>
        <authorList>
            <person name="Rho A.M."/>
            <person name="Hwang C.Y."/>
        </authorList>
    </citation>
    <scope>NUCLEOTIDE SEQUENCE [LARGE SCALE GENOMIC DNA]</scope>
    <source>
        <strain evidence="10 11">HL-JVS1</strain>
    </source>
</reference>
<keyword evidence="11" id="KW-1185">Reference proteome</keyword>
<dbReference type="InterPro" id="IPR005495">
    <property type="entry name" value="LptG/LptF_permease"/>
</dbReference>
<dbReference type="EMBL" id="CP133548">
    <property type="protein sequence ID" value="WMS88424.1"/>
    <property type="molecule type" value="Genomic_DNA"/>
</dbReference>
<keyword evidence="4" id="KW-1003">Cell membrane</keyword>
<name>A0AA51RVW2_9GAMM</name>
<feature type="transmembrane region" description="Helical" evidence="9">
    <location>
        <begin position="52"/>
        <end position="79"/>
    </location>
</feature>
<feature type="transmembrane region" description="Helical" evidence="9">
    <location>
        <begin position="275"/>
        <end position="293"/>
    </location>
</feature>
<dbReference type="GO" id="GO:0015920">
    <property type="term" value="P:lipopolysaccharide transport"/>
    <property type="evidence" value="ECO:0007669"/>
    <property type="project" value="TreeGrafter"/>
</dbReference>
<comment type="subunit">
    <text evidence="8">Component of the lipopolysaccharide transport and assembly complex. The LptBFG transporter is composed of two ATP-binding proteins (LptB) and two transmembrane proteins (LptF and LptG).</text>
</comment>
<evidence type="ECO:0000256" key="6">
    <source>
        <dbReference type="ARBA" id="ARBA00022989"/>
    </source>
</evidence>
<dbReference type="Pfam" id="PF03739">
    <property type="entry name" value="LptF_LptG"/>
    <property type="match status" value="1"/>
</dbReference>
<feature type="transmembrane region" description="Helical" evidence="9">
    <location>
        <begin position="12"/>
        <end position="32"/>
    </location>
</feature>